<evidence type="ECO:0000259" key="2">
    <source>
        <dbReference type="Pfam" id="PF16565"/>
    </source>
</evidence>
<reference evidence="4" key="1">
    <citation type="submission" date="2016-11" db="UniProtKB">
        <authorList>
            <consortium name="WormBaseParasite"/>
        </authorList>
    </citation>
    <scope>IDENTIFICATION</scope>
</reference>
<feature type="region of interest" description="Disordered" evidence="1">
    <location>
        <begin position="242"/>
        <end position="272"/>
    </location>
</feature>
<evidence type="ECO:0000256" key="1">
    <source>
        <dbReference type="SAM" id="MobiDB-lite"/>
    </source>
</evidence>
<protein>
    <submittedName>
        <fullName evidence="4">MIT_C domain-containing protein</fullName>
    </submittedName>
</protein>
<dbReference type="InterPro" id="IPR032341">
    <property type="entry name" value="MITD1_C"/>
</dbReference>
<keyword evidence="3" id="KW-1185">Reference proteome</keyword>
<evidence type="ECO:0000313" key="4">
    <source>
        <dbReference type="WBParaSite" id="L893_g30792.t1"/>
    </source>
</evidence>
<feature type="domain" description="MITD1 C-terminal phospholipase D-like" evidence="2">
    <location>
        <begin position="46"/>
        <end position="161"/>
    </location>
</feature>
<dbReference type="InterPro" id="IPR038113">
    <property type="entry name" value="MITD1_C_sf"/>
</dbReference>
<name>A0A1I7ZX59_9BILA</name>
<evidence type="ECO:0000313" key="3">
    <source>
        <dbReference type="Proteomes" id="UP000095287"/>
    </source>
</evidence>
<accession>A0A1I7ZX59</accession>
<dbReference type="Proteomes" id="UP000095287">
    <property type="component" value="Unplaced"/>
</dbReference>
<feature type="region of interest" description="Disordered" evidence="1">
    <location>
        <begin position="205"/>
        <end position="230"/>
    </location>
</feature>
<dbReference type="Pfam" id="PF16565">
    <property type="entry name" value="MIT_C"/>
    <property type="match status" value="1"/>
</dbReference>
<sequence>MVHFSFLNVVPLGWSCNMTKANVGQWLLHIPIEAVDDARWNPHEFTYKRLIGEYLTRQVTEIDLFEPHILNKDQDIEKVHKINLKSFFNLVKANTRCMELRLHTKKKIPQAVFADLRRELHRKCKLIVHPDWSLHDRRINLIPTNVQIVCGRGLDYFQYRDYVFYEYTNPMTGDEYEEPIERVEVDERRPTMKCNLDVLRKGTSKRDLDFNPENPTPFSPYEADDSHSRSWPVLDGLQVSRADDARIGEDGREDRLEESNGEEDVGELRTRPRHQRYLDEVVKAHKKKGKAEFKDM</sequence>
<dbReference type="Gene3D" id="3.30.870.30">
    <property type="entry name" value="MITD, C-terminal phospholipase D-like domain"/>
    <property type="match status" value="1"/>
</dbReference>
<organism evidence="3 4">
    <name type="scientific">Steinernema glaseri</name>
    <dbReference type="NCBI Taxonomy" id="37863"/>
    <lineage>
        <taxon>Eukaryota</taxon>
        <taxon>Metazoa</taxon>
        <taxon>Ecdysozoa</taxon>
        <taxon>Nematoda</taxon>
        <taxon>Chromadorea</taxon>
        <taxon>Rhabditida</taxon>
        <taxon>Tylenchina</taxon>
        <taxon>Panagrolaimomorpha</taxon>
        <taxon>Strongyloidoidea</taxon>
        <taxon>Steinernematidae</taxon>
        <taxon>Steinernema</taxon>
    </lineage>
</organism>
<feature type="compositionally biased region" description="Basic and acidic residues" evidence="1">
    <location>
        <begin position="242"/>
        <end position="258"/>
    </location>
</feature>
<dbReference type="WBParaSite" id="L893_g30792.t1">
    <property type="protein sequence ID" value="L893_g30792.t1"/>
    <property type="gene ID" value="L893_g30792"/>
</dbReference>
<proteinExistence type="predicted"/>
<dbReference type="AlphaFoldDB" id="A0A1I7ZX59"/>